<reference evidence="3" key="5">
    <citation type="submission" date="2005-04" db="EMBL/GenBank/DDBJ databases">
        <title>Sequencing, closure, and annotation of Trypanosoma brucei chromosomes 2 through 8.</title>
        <authorList>
            <person name="Ghedin E."/>
            <person name="Blandin G."/>
            <person name="Bartholomeu D."/>
            <person name="Caler E."/>
            <person name="Haas B."/>
            <person name="Hannick L."/>
            <person name="Shallom J."/>
            <person name="Hou L."/>
            <person name="Djikeng A."/>
            <person name="Feldblyum T."/>
            <person name="Hostetler J."/>
            <person name="Johnson J."/>
            <person name="Jones K."/>
            <person name="Koo H.L."/>
            <person name="Larkin C."/>
            <person name="Pai G."/>
            <person name="Peterson J."/>
            <person name="Khalak H.G."/>
            <person name="Salzberg S."/>
            <person name="Simpson A.J."/>
            <person name="Tallon L."/>
            <person name="Van Aken S."/>
            <person name="Wanless D."/>
            <person name="White O."/>
            <person name="Wortman J."/>
            <person name="Fraser C.M."/>
            <person name="El-Sayed N.M.A."/>
        </authorList>
    </citation>
    <scope>NUCLEOTIDE SEQUENCE</scope>
    <source>
        <strain evidence="3">927/4 GUTat10.1</strain>
    </source>
</reference>
<accession>Q583Z9</accession>
<reference evidence="3" key="2">
    <citation type="journal article" date="2005" name="Science">
        <title>Comparative genomics of trypanosomatid parasitic protozoa.</title>
        <authorList>
            <person name="El-Sayed N.M."/>
            <person name="Myler P.J."/>
            <person name="Blandin G."/>
            <person name="Berriman M."/>
            <person name="Crabtree J."/>
            <person name="Aggarwal G."/>
            <person name="Caler E."/>
            <person name="Renauld H."/>
            <person name="Worthey E.A."/>
            <person name="Hertz-Fowler C."/>
            <person name="Ghedin E."/>
            <person name="Peacock C."/>
            <person name="Bartholomeu D.C."/>
            <person name="Haas B.J."/>
            <person name="Tran A.N."/>
            <person name="Wortman J.R."/>
            <person name="Alsmark U.C."/>
            <person name="Angiuoli S."/>
            <person name="Anupama A."/>
            <person name="Badger J."/>
            <person name="Bringaud F."/>
            <person name="Cadag E."/>
            <person name="Carlton J.M."/>
            <person name="Cerqueira G.C."/>
            <person name="Creasy T."/>
            <person name="Delcher A.L."/>
            <person name="Djikeng A."/>
            <person name="Embley T.M."/>
            <person name="Hauser C."/>
            <person name="Ivens A.C."/>
            <person name="Kummerfeld S.K."/>
            <person name="Pereira-Leal J.B."/>
            <person name="Nilsson D."/>
            <person name="Peterson J."/>
            <person name="Salzberg S.L."/>
            <person name="Shallom J."/>
            <person name="Silva J.C."/>
            <person name="Sundaram J."/>
            <person name="Westenberger S."/>
            <person name="White O."/>
            <person name="Melville S.E."/>
            <person name="Donelson J.E."/>
            <person name="Andersson B."/>
            <person name="Stuart K.D."/>
            <person name="Hall N."/>
        </authorList>
    </citation>
    <scope>NUCLEOTIDE SEQUENCE</scope>
    <source>
        <strain evidence="3">927/4 GUTat10.1</strain>
    </source>
</reference>
<dbReference type="RefSeq" id="XP_844472.1">
    <property type="nucleotide sequence ID" value="XM_839379.1"/>
</dbReference>
<dbReference type="EMBL" id="AC080131">
    <property type="protein sequence ID" value="AAX79819.1"/>
    <property type="molecule type" value="Genomic_DNA"/>
</dbReference>
<dbReference type="PaxDb" id="5691-AAZ10913"/>
<dbReference type="GeneID" id="3656853"/>
<feature type="chain" id="PRO_5010844226" evidence="1">
    <location>
        <begin position="18"/>
        <end position="309"/>
    </location>
</feature>
<name>Q583Z9_TRYB2</name>
<evidence type="ECO:0000313" key="3">
    <source>
        <dbReference type="EMBL" id="AAZ10913.1"/>
    </source>
</evidence>
<reference evidence="3 4" key="3">
    <citation type="journal article" date="2005" name="Science">
        <title>The genome of the African trypanosome Trypanosoma brucei.</title>
        <authorList>
            <person name="Berriman M."/>
            <person name="Ghedin E."/>
            <person name="Hertz-Fowler C."/>
            <person name="Blandin G."/>
            <person name="Renauld H."/>
            <person name="Bartholomeu D.C."/>
            <person name="Lennard N.J."/>
            <person name="Caler E."/>
            <person name="Hamlin N.E."/>
            <person name="Haas B."/>
            <person name="Bohme U."/>
            <person name="Hannick L."/>
            <person name="Aslett M.A."/>
            <person name="Shallom J."/>
            <person name="Marcello L."/>
            <person name="Hou L."/>
            <person name="Wickstead B."/>
            <person name="Alsmark U.C."/>
            <person name="Arrowsmith C."/>
            <person name="Atkin R.J."/>
            <person name="Barron A.J."/>
            <person name="Bringaud F."/>
            <person name="Brooks K."/>
            <person name="Carrington M."/>
            <person name="Cherevach I."/>
            <person name="Chillingworth T.J."/>
            <person name="Churcher C."/>
            <person name="Clark L.N."/>
            <person name="Corton C.H."/>
            <person name="Cronin A."/>
            <person name="Davies R.M."/>
            <person name="Doggett J."/>
            <person name="Djikeng A."/>
            <person name="Feldblyum T."/>
            <person name="Field M.C."/>
            <person name="Fraser A."/>
            <person name="Goodhead I."/>
            <person name="Hance Z."/>
            <person name="Harper D."/>
            <person name="Harris B.R."/>
            <person name="Hauser H."/>
            <person name="Hostetler J."/>
            <person name="Ivens A."/>
            <person name="Jagels K."/>
            <person name="Johnson D."/>
            <person name="Johnson J."/>
            <person name="Jones K."/>
            <person name="Kerhornou A.X."/>
            <person name="Koo H."/>
            <person name="Larke N."/>
            <person name="Landfear S."/>
            <person name="Larkin C."/>
            <person name="Leech V."/>
            <person name="Line A."/>
            <person name="Lord A."/>
            <person name="Macleod A."/>
            <person name="Mooney P.J."/>
            <person name="Moule S."/>
            <person name="Martin D.M."/>
            <person name="Morgan G.W."/>
            <person name="Mungall K."/>
            <person name="Norbertczak H."/>
            <person name="Ormond D."/>
            <person name="Pai G."/>
            <person name="Peacock C.S."/>
            <person name="Peterson J."/>
            <person name="Quail M.A."/>
            <person name="Rabbinowitsch E."/>
            <person name="Rajandream M.A."/>
            <person name="Reitter C."/>
            <person name="Salzberg S.L."/>
            <person name="Sanders M."/>
            <person name="Schobel S."/>
            <person name="Sharp S."/>
            <person name="Simmonds M."/>
            <person name="Simpson A.J."/>
            <person name="Tallon L."/>
            <person name="Turner C.M."/>
            <person name="Tait A."/>
            <person name="Tivey A.R."/>
            <person name="Van Aken S."/>
            <person name="Walker D."/>
            <person name="Wanless D."/>
            <person name="Wang S."/>
            <person name="White B."/>
            <person name="White O."/>
            <person name="Whitehead S."/>
            <person name="Woodward J."/>
            <person name="Wortman J."/>
            <person name="Adams M.D."/>
            <person name="Embley T.M."/>
            <person name="Gull K."/>
            <person name="Ullu E."/>
            <person name="Barry J.D."/>
            <person name="Fairlamb A.H."/>
            <person name="Opperdoes F."/>
            <person name="Barrell B.G."/>
            <person name="Donelson J.E."/>
            <person name="Hall N."/>
            <person name="Fraser C.M."/>
            <person name="Melville S.E."/>
            <person name="El-Sayed N.M."/>
        </authorList>
    </citation>
    <scope>NUCLEOTIDE SEQUENCE [LARGE SCALE GENOMIC DNA]</scope>
    <source>
        <strain evidence="3 4">927/4 GUTat10.1</strain>
    </source>
</reference>
<keyword evidence="1" id="KW-0732">Signal</keyword>
<dbReference type="KEGG" id="tbr:Tb927.4.3220"/>
<reference evidence="2" key="1">
    <citation type="submission" date="2000-09" db="EMBL/GenBank/DDBJ databases">
        <authorList>
            <person name="El-Sayed N.M."/>
            <person name="Khalak H."/>
            <person name="Adams M.D."/>
        </authorList>
    </citation>
    <scope>NUCLEOTIDE SEQUENCE</scope>
    <source>
        <strain evidence="2">GUTat10.1</strain>
    </source>
</reference>
<evidence type="ECO:0000256" key="1">
    <source>
        <dbReference type="SAM" id="SignalP"/>
    </source>
</evidence>
<evidence type="ECO:0000313" key="2">
    <source>
        <dbReference type="EMBL" id="AAX79819.1"/>
    </source>
</evidence>
<protein>
    <submittedName>
        <fullName evidence="2">Uncharacterized protein</fullName>
    </submittedName>
</protein>
<dbReference type="Proteomes" id="UP000008524">
    <property type="component" value="Chromosome 4"/>
</dbReference>
<reference evidence="2" key="4">
    <citation type="submission" date="2005-04" db="EMBL/GenBank/DDBJ databases">
        <title>.</title>
        <authorList>
            <person name="Ghedin E."/>
            <person name="Blandin G."/>
            <person name="Bartholomeu D."/>
            <person name="Caler E."/>
            <person name="Haas B."/>
            <person name="Hannick L."/>
            <person name="Shallom J."/>
            <person name="Hou L."/>
            <person name="Djikeng A."/>
            <person name="Feldblyum T."/>
            <person name="Hostetler J."/>
            <person name="Johnson J."/>
            <person name="Jones K."/>
            <person name="Koo H.L."/>
            <person name="Larkin C."/>
            <person name="Pai G."/>
            <person name="Peterson J."/>
            <person name="Khalak H.G."/>
            <person name="Salzberg S."/>
            <person name="Simpson A.J."/>
            <person name="Tallon L."/>
            <person name="Van Aken S."/>
            <person name="Wanless D."/>
            <person name="White O."/>
            <person name="Wortman J."/>
            <person name="Fraser C.M."/>
            <person name="El-Sayed N.M.A."/>
        </authorList>
    </citation>
    <scope>NUCLEOTIDE SEQUENCE</scope>
    <source>
        <strain evidence="2">GUTat10.1</strain>
    </source>
</reference>
<organism evidence="2 4">
    <name type="scientific">Trypanosoma brucei brucei (strain 927/4 GUTat10.1)</name>
    <dbReference type="NCBI Taxonomy" id="185431"/>
    <lineage>
        <taxon>Eukaryota</taxon>
        <taxon>Discoba</taxon>
        <taxon>Euglenozoa</taxon>
        <taxon>Kinetoplastea</taxon>
        <taxon>Metakinetoplastina</taxon>
        <taxon>Trypanosomatida</taxon>
        <taxon>Trypanosomatidae</taxon>
        <taxon>Trypanosoma</taxon>
    </lineage>
</organism>
<dbReference type="InParanoid" id="Q583Z9"/>
<accession>D6XFQ8</accession>
<dbReference type="AlphaFoldDB" id="Q583Z9"/>
<proteinExistence type="predicted"/>
<gene>
    <name evidence="3" type="primary">Tb04.2H8.370</name>
    <name evidence="2" type="ORF">Tb927.4.3220</name>
</gene>
<feature type="signal peptide" evidence="1">
    <location>
        <begin position="1"/>
        <end position="17"/>
    </location>
</feature>
<sequence>MIRILLVMLFVVWVVLAENMSPEADNDESLTTLNQIDCVVKKLNWMINVTEDLLLRTRVHAEEVYEKRYSAEERYAAWERLFVYVKPFMKKQKGDKMKEILNEMESVFEGESYLRKKFNLNVSYLEEKVMDVVRTGTRYAATMVEMYRVGLEAVCIVNKSHGYCGDNGAYVKCGTTFVGKDISGIVGDFDSDADYMDLSFTGGGFQSHGGNKLADKVNTASTSLGLVLKHRGIRNNLGKDNVQTNKLRSVEKVNASELLKLFVTPLREINDIISEIEATPSKLLEQTSRIDALEKELQSIFSSITISTA</sequence>
<dbReference type="VEuPathDB" id="TriTrypDB:Tb927.4.3220"/>
<evidence type="ECO:0000313" key="4">
    <source>
        <dbReference type="Proteomes" id="UP000008524"/>
    </source>
</evidence>
<keyword evidence="4" id="KW-1185">Reference proteome</keyword>
<dbReference type="EMBL" id="CP000067">
    <property type="protein sequence ID" value="AAZ10913.1"/>
    <property type="molecule type" value="Genomic_DNA"/>
</dbReference>